<gene>
    <name evidence="1" type="ORF">VMCG_07732</name>
</gene>
<evidence type="ECO:0000313" key="1">
    <source>
        <dbReference type="EMBL" id="ROV96296.1"/>
    </source>
</evidence>
<reference evidence="1 2" key="1">
    <citation type="submission" date="2015-09" db="EMBL/GenBank/DDBJ databases">
        <title>Host preference determinants of Valsa canker pathogens revealed by comparative genomics.</title>
        <authorList>
            <person name="Yin Z."/>
            <person name="Huang L."/>
        </authorList>
    </citation>
    <scope>NUCLEOTIDE SEQUENCE [LARGE SCALE GENOMIC DNA]</scope>
    <source>
        <strain evidence="1 2">03-1</strain>
    </source>
</reference>
<dbReference type="Proteomes" id="UP000283895">
    <property type="component" value="Unassembled WGS sequence"/>
</dbReference>
<protein>
    <submittedName>
        <fullName evidence="1">Uncharacterized protein</fullName>
    </submittedName>
</protein>
<dbReference type="EMBL" id="LKEA01000033">
    <property type="protein sequence ID" value="ROV96296.1"/>
    <property type="molecule type" value="Genomic_DNA"/>
</dbReference>
<organism evidence="1 2">
    <name type="scientific">Cytospora schulzeri</name>
    <dbReference type="NCBI Taxonomy" id="448051"/>
    <lineage>
        <taxon>Eukaryota</taxon>
        <taxon>Fungi</taxon>
        <taxon>Dikarya</taxon>
        <taxon>Ascomycota</taxon>
        <taxon>Pezizomycotina</taxon>
        <taxon>Sordariomycetes</taxon>
        <taxon>Sordariomycetidae</taxon>
        <taxon>Diaporthales</taxon>
        <taxon>Cytosporaceae</taxon>
        <taxon>Cytospora</taxon>
    </lineage>
</organism>
<comment type="caution">
    <text evidence="1">The sequence shown here is derived from an EMBL/GenBank/DDBJ whole genome shotgun (WGS) entry which is preliminary data.</text>
</comment>
<accession>A0A423VZ03</accession>
<proteinExistence type="predicted"/>
<evidence type="ECO:0000313" key="2">
    <source>
        <dbReference type="Proteomes" id="UP000283895"/>
    </source>
</evidence>
<name>A0A423VZ03_9PEZI</name>
<keyword evidence="2" id="KW-1185">Reference proteome</keyword>
<sequence length="117" mass="12449">MSGRGPSSRLAADDAEDRVFAAGDALAEAKEARARARAALAHAEEAIWRAVYRQSVELEGLAALQRNLGDFGANQPASVDCCQPVTHAKLTTADLESSALSVAYLLKLELMEMSQGF</sequence>
<dbReference type="AlphaFoldDB" id="A0A423VZ03"/>